<dbReference type="Gene3D" id="1.10.357.10">
    <property type="entry name" value="Tetracycline Repressor, domain 2"/>
    <property type="match status" value="1"/>
</dbReference>
<dbReference type="Proteomes" id="UP001230685">
    <property type="component" value="Unassembled WGS sequence"/>
</dbReference>
<evidence type="ECO:0000313" key="5">
    <source>
        <dbReference type="Proteomes" id="UP001230685"/>
    </source>
</evidence>
<keyword evidence="5" id="KW-1185">Reference proteome</keyword>
<keyword evidence="1 2" id="KW-0238">DNA-binding</keyword>
<evidence type="ECO:0000256" key="1">
    <source>
        <dbReference type="ARBA" id="ARBA00023125"/>
    </source>
</evidence>
<name>A0ABT9EJM6_9SPHN</name>
<feature type="domain" description="HTH tetR-type" evidence="3">
    <location>
        <begin position="9"/>
        <end position="68"/>
    </location>
</feature>
<dbReference type="RefSeq" id="WP_305172475.1">
    <property type="nucleotide sequence ID" value="NZ_JAUUDS010000002.1"/>
</dbReference>
<gene>
    <name evidence="4" type="ORF">Q5H91_06440</name>
</gene>
<comment type="caution">
    <text evidence="4">The sequence shown here is derived from an EMBL/GenBank/DDBJ whole genome shotgun (WGS) entry which is preliminary data.</text>
</comment>
<dbReference type="PROSITE" id="PS50977">
    <property type="entry name" value="HTH_TETR_2"/>
    <property type="match status" value="1"/>
</dbReference>
<evidence type="ECO:0000259" key="3">
    <source>
        <dbReference type="PROSITE" id="PS50977"/>
    </source>
</evidence>
<protein>
    <submittedName>
        <fullName evidence="4">TetR/AcrR family transcriptional regulator</fullName>
    </submittedName>
</protein>
<dbReference type="SUPFAM" id="SSF46689">
    <property type="entry name" value="Homeodomain-like"/>
    <property type="match status" value="1"/>
</dbReference>
<dbReference type="InterPro" id="IPR001647">
    <property type="entry name" value="HTH_TetR"/>
</dbReference>
<sequence length="199" mass="21750">MDGRSARVVDGRRRVAAAIFELVSETGALPSAAVLAKRAGVGRATVFRYFDGVQSLELELARMLRASMLDRHPFPTSQGDRRARLHAFVEHRAAVYELVTPVRCFIDAARARGNPDLDELMAEAAFLLRQNIATMFGPDCDGSPEMLRHLEVISSWEAWRSMRDGQMLSVSGAKRDLSALLSLLLPGPAASTDAVAADR</sequence>
<accession>A0ABT9EJM6</accession>
<evidence type="ECO:0000256" key="2">
    <source>
        <dbReference type="PROSITE-ProRule" id="PRU00335"/>
    </source>
</evidence>
<proteinExistence type="predicted"/>
<dbReference type="EMBL" id="JAUUDS010000002">
    <property type="protein sequence ID" value="MDP1026843.1"/>
    <property type="molecule type" value="Genomic_DNA"/>
</dbReference>
<dbReference type="InterPro" id="IPR009057">
    <property type="entry name" value="Homeodomain-like_sf"/>
</dbReference>
<reference evidence="4 5" key="1">
    <citation type="submission" date="2023-07" db="EMBL/GenBank/DDBJ databases">
        <authorList>
            <person name="Kim M.K."/>
        </authorList>
    </citation>
    <scope>NUCLEOTIDE SEQUENCE [LARGE SCALE GENOMIC DNA]</scope>
    <source>
        <strain evidence="4 5">KR1UV-12</strain>
    </source>
</reference>
<organism evidence="4 5">
    <name type="scientific">Sphingomonas aurea</name>
    <dbReference type="NCBI Taxonomy" id="3063994"/>
    <lineage>
        <taxon>Bacteria</taxon>
        <taxon>Pseudomonadati</taxon>
        <taxon>Pseudomonadota</taxon>
        <taxon>Alphaproteobacteria</taxon>
        <taxon>Sphingomonadales</taxon>
        <taxon>Sphingomonadaceae</taxon>
        <taxon>Sphingomonas</taxon>
    </lineage>
</organism>
<feature type="DNA-binding region" description="H-T-H motif" evidence="2">
    <location>
        <begin position="31"/>
        <end position="50"/>
    </location>
</feature>
<evidence type="ECO:0000313" key="4">
    <source>
        <dbReference type="EMBL" id="MDP1026843.1"/>
    </source>
</evidence>